<dbReference type="GO" id="GO:0003849">
    <property type="term" value="F:3-deoxy-7-phosphoheptulonate synthase activity"/>
    <property type="evidence" value="ECO:0007669"/>
    <property type="project" value="UniProtKB-EC"/>
</dbReference>
<sequence length="315" mass="33560">MPSSTSTNGGRGRTISDEEAERELMTTHGATAQDQLHPHHRLSVRNGHDSVFRIGGRQVGGEAFTLIAGPCTIESAEQVRETALAVDAAGATMFRAGAYKPRTSPYAFQGLGVAGLQMLAEVRSELGIPVVTEVMDARHVETVREYADVIQIGARNMQNYTLLAELGRSDVPVLLKRGQASTIDELLAASEYVLDGGNERVLLCERGIRTFEQAYRFTLDVSAIPVLKERTHLPVIVDPSHAAGRREWVTPLALAAAAAGADGLIVEVHPEPELAICDGRQSLHVDDFAGFAEAVARVAVAAGRPATANPVAVGV</sequence>
<dbReference type="NCBIfam" id="TIGR01361">
    <property type="entry name" value="DAHP_synth_Bsub"/>
    <property type="match status" value="1"/>
</dbReference>
<accession>H0EAI2</accession>
<dbReference type="SUPFAM" id="SSF51569">
    <property type="entry name" value="Aldolase"/>
    <property type="match status" value="1"/>
</dbReference>
<dbReference type="NCBIfam" id="NF009239">
    <property type="entry name" value="PRK12595.1"/>
    <property type="match status" value="1"/>
</dbReference>
<dbReference type="PANTHER" id="PTHR43018">
    <property type="entry name" value="PHOSPHO-2-DEHYDRO-3-DEOXYHEPTONATE ALDOLASE"/>
    <property type="match status" value="1"/>
</dbReference>
<protein>
    <submittedName>
        <fullName evidence="3">2-keto-3-deoxy-D-arabino-heptulosonate-7-phosphate synthase I beta</fullName>
        <ecNumber evidence="3">2.5.1.54</ecNumber>
    </submittedName>
</protein>
<feature type="domain" description="DAHP synthetase I/KDSA" evidence="2">
    <location>
        <begin position="60"/>
        <end position="297"/>
    </location>
</feature>
<dbReference type="GO" id="GO:0009073">
    <property type="term" value="P:aromatic amino acid family biosynthetic process"/>
    <property type="evidence" value="ECO:0007669"/>
    <property type="project" value="InterPro"/>
</dbReference>
<dbReference type="Gene3D" id="3.20.20.70">
    <property type="entry name" value="Aldolase class I"/>
    <property type="match status" value="1"/>
</dbReference>
<evidence type="ECO:0000313" key="3">
    <source>
        <dbReference type="EMBL" id="EHN09309.1"/>
    </source>
</evidence>
<reference evidence="3 4" key="1">
    <citation type="journal article" date="2013" name="Biodegradation">
        <title>Quantitative proteomic analysis of ibuprofen-degrading Patulibacter sp. strain I11.</title>
        <authorList>
            <person name="Almeida B."/>
            <person name="Kjeldal H."/>
            <person name="Lolas I."/>
            <person name="Knudsen A.D."/>
            <person name="Carvalho G."/>
            <person name="Nielsen K.L."/>
            <person name="Barreto Crespo M.T."/>
            <person name="Stensballe A."/>
            <person name="Nielsen J.L."/>
        </authorList>
    </citation>
    <scope>NUCLEOTIDE SEQUENCE [LARGE SCALE GENOMIC DNA]</scope>
    <source>
        <strain evidence="3 4">I11</strain>
    </source>
</reference>
<comment type="caution">
    <text evidence="3">The sequence shown here is derived from an EMBL/GenBank/DDBJ whole genome shotgun (WGS) entry which is preliminary data.</text>
</comment>
<gene>
    <name evidence="3" type="ORF">PAI11_38560</name>
</gene>
<organism evidence="3 4">
    <name type="scientific">Patulibacter medicamentivorans</name>
    <dbReference type="NCBI Taxonomy" id="1097667"/>
    <lineage>
        <taxon>Bacteria</taxon>
        <taxon>Bacillati</taxon>
        <taxon>Actinomycetota</taxon>
        <taxon>Thermoleophilia</taxon>
        <taxon>Solirubrobacterales</taxon>
        <taxon>Patulibacteraceae</taxon>
        <taxon>Patulibacter</taxon>
    </lineage>
</organism>
<dbReference type="EC" id="2.5.1.54" evidence="3"/>
<keyword evidence="4" id="KW-1185">Reference proteome</keyword>
<dbReference type="GO" id="GO:0016832">
    <property type="term" value="F:aldehyde-lyase activity"/>
    <property type="evidence" value="ECO:0007669"/>
    <property type="project" value="InterPro"/>
</dbReference>
<keyword evidence="1 3" id="KW-0808">Transferase</keyword>
<dbReference type="AlphaFoldDB" id="H0EAI2"/>
<dbReference type="PATRIC" id="fig|1097667.3.peg.3821"/>
<dbReference type="InterPro" id="IPR052899">
    <property type="entry name" value="Class-I_DAHP_synthase"/>
</dbReference>
<name>H0EAI2_9ACTN</name>
<dbReference type="EMBL" id="AGUD01000295">
    <property type="protein sequence ID" value="EHN09309.1"/>
    <property type="molecule type" value="Genomic_DNA"/>
</dbReference>
<proteinExistence type="predicted"/>
<dbReference type="PANTHER" id="PTHR43018:SF1">
    <property type="entry name" value="PROTEIN AROA(G)"/>
    <property type="match status" value="1"/>
</dbReference>
<dbReference type="InterPro" id="IPR013785">
    <property type="entry name" value="Aldolase_TIM"/>
</dbReference>
<dbReference type="InterPro" id="IPR006218">
    <property type="entry name" value="DAHP1/KDSA"/>
</dbReference>
<dbReference type="Proteomes" id="UP000005143">
    <property type="component" value="Unassembled WGS sequence"/>
</dbReference>
<dbReference type="Pfam" id="PF00793">
    <property type="entry name" value="DAHP_synth_1"/>
    <property type="match status" value="1"/>
</dbReference>
<evidence type="ECO:0000259" key="2">
    <source>
        <dbReference type="Pfam" id="PF00793"/>
    </source>
</evidence>
<dbReference type="InterPro" id="IPR006268">
    <property type="entry name" value="DAHP_syn_2"/>
</dbReference>
<evidence type="ECO:0000313" key="4">
    <source>
        <dbReference type="Proteomes" id="UP000005143"/>
    </source>
</evidence>
<evidence type="ECO:0000256" key="1">
    <source>
        <dbReference type="ARBA" id="ARBA00022679"/>
    </source>
</evidence>
<dbReference type="NCBIfam" id="NF006421">
    <property type="entry name" value="PRK08673.1"/>
    <property type="match status" value="1"/>
</dbReference>